<dbReference type="OrthoDB" id="3038990at2759"/>
<name>A0A409YEE9_9AGAR</name>
<dbReference type="EMBL" id="NHTK01001251">
    <property type="protein sequence ID" value="PPR01380.1"/>
    <property type="molecule type" value="Genomic_DNA"/>
</dbReference>
<evidence type="ECO:0000313" key="3">
    <source>
        <dbReference type="EMBL" id="PPR01380.1"/>
    </source>
</evidence>
<sequence>MLSTVLGTLQGPPKEMELSDLSLLPNPLTPLAFFPPEIAWQASVANYVLVGCLTTLIWDILNNLKSDYMLLTRRKFGLPTAVYFISRLSTLTLQFDGSSSRSAAPIGNCRKTEIIVNAFFPVSIPSSSLLLFFQARAMYLHNRLMVAIFAFLWFAVLATTAPILTTTFAAAIGPTDFCITFATFKPYYTAPLIVSFVYDTTLFLATVFRVYQCSMAGTDSLKTKVETFMFGRHLPTLSKALLQNGQAYFLTTVAVSLTSLVMYYIDALPQSYRLIMGIPDVALINIMACRIYRNTRLGKFEIPCLPSLPSSNSIIRFAPSIPTLEQKQTGRLPPVTRHRLELPTFNSSRLEDLTTVDGTFSIRNPHDFSQTTVTPSSSFRSELEVEQIGPYLGSLPALNSSGLPSTGGLSPTVVQGLLPFLPNPFTPLAFLPPDVARQATVAMFVLVASLTVLLWDILNNFHSDYLLLTRHRFRLPTAVYFFSRITSLAYLLGEVIGNTAPIGHCRITDIAVTVLFPLAIPSTCLLLFFQVRAIYIRNNLLVAFFGFMWVAVVGSCAATVVASTAALEIGSTGYCVMYTQTKSYSTAPAVVVLANDSLMFLAIVYKVFQCSMTSSSDVKTSVKTFLFGSSLPTLSKALLQNGQAYFLSTVGINLITVIMFYITSIPATYRLIIGIPDIVLMNVMACRIYRNTKLGIFSLPTQFPNNALVNRSHTKGVVVVEVSNSNLKHLEKTPPASSSFGTLHKASTSVSAGDYQLRRSLTLDIGESTIGSPPGEWGTADEYHKHPNSTAAMSLSPLHNPSTSQAPPFSLPNPTTPLAFLPPDVARQASVAMFVLVASLTVILWDVLNNIRSDYLLLTRRKVGLPTFVYLFSRIFVRRTNASVLAAAPVGNCKMASVAVNALFPLAIPSTSLLLFFQVRAIYMRNNMVVAFFGLMWIAVVGACTTTVIASRSAVEIGQTNYCIVYAELKSYSSAPAIVVLVNDTLMFMSIVYKALQCSMTANDGVKTGVKTFLFGTSLPALSKALLQNGQAYFLSTVGINLVTVIIFYIDKIPITYRLIIGIPDVVLMNIMACRIYRNTKLGKFNLPAQSVINRNNPPLTGNRTDPAFGQGGSGVFISVTKQMEKSPPSIETLNSTRLESYELQTVPTLSRGS</sequence>
<feature type="transmembrane region" description="Helical" evidence="1">
    <location>
        <begin position="669"/>
        <end position="689"/>
    </location>
</feature>
<gene>
    <name evidence="3" type="ORF">CVT24_006218</name>
</gene>
<feature type="transmembrane region" description="Helical" evidence="1">
    <location>
        <begin position="1056"/>
        <end position="1077"/>
    </location>
</feature>
<dbReference type="Pfam" id="PF20151">
    <property type="entry name" value="DUF6533"/>
    <property type="match status" value="1"/>
</dbReference>
<feature type="transmembrane region" description="Helical" evidence="1">
    <location>
        <begin position="829"/>
        <end position="848"/>
    </location>
</feature>
<organism evidence="3 4">
    <name type="scientific">Panaeolus cyanescens</name>
    <dbReference type="NCBI Taxonomy" id="181874"/>
    <lineage>
        <taxon>Eukaryota</taxon>
        <taxon>Fungi</taxon>
        <taxon>Dikarya</taxon>
        <taxon>Basidiomycota</taxon>
        <taxon>Agaricomycotina</taxon>
        <taxon>Agaricomycetes</taxon>
        <taxon>Agaricomycetidae</taxon>
        <taxon>Agaricales</taxon>
        <taxon>Agaricineae</taxon>
        <taxon>Galeropsidaceae</taxon>
        <taxon>Panaeolus</taxon>
    </lineage>
</organism>
<feature type="transmembrane region" description="Helical" evidence="1">
    <location>
        <begin position="971"/>
        <end position="993"/>
    </location>
</feature>
<dbReference type="STRING" id="181874.A0A409YEE9"/>
<reference evidence="3 4" key="1">
    <citation type="journal article" date="2018" name="Evol. Lett.">
        <title>Horizontal gene cluster transfer increased hallucinogenic mushroom diversity.</title>
        <authorList>
            <person name="Reynolds H.T."/>
            <person name="Vijayakumar V."/>
            <person name="Gluck-Thaler E."/>
            <person name="Korotkin H.B."/>
            <person name="Matheny P.B."/>
            <person name="Slot J.C."/>
        </authorList>
    </citation>
    <scope>NUCLEOTIDE SEQUENCE [LARGE SCALE GENOMIC DNA]</scope>
    <source>
        <strain evidence="3 4">2629</strain>
    </source>
</reference>
<dbReference type="InterPro" id="IPR045340">
    <property type="entry name" value="DUF6533"/>
</dbReference>
<proteinExistence type="predicted"/>
<keyword evidence="1" id="KW-0472">Membrane</keyword>
<feature type="transmembrane region" description="Helical" evidence="1">
    <location>
        <begin position="192"/>
        <end position="211"/>
    </location>
</feature>
<feature type="transmembrane region" description="Helical" evidence="1">
    <location>
        <begin position="439"/>
        <end position="458"/>
    </location>
</feature>
<feature type="transmembrane region" description="Helical" evidence="1">
    <location>
        <begin position="587"/>
        <end position="608"/>
    </location>
</feature>
<protein>
    <recommendedName>
        <fullName evidence="2">DUF6533 domain-containing protein</fullName>
    </recommendedName>
</protein>
<keyword evidence="1" id="KW-1133">Transmembrane helix</keyword>
<feature type="transmembrane region" description="Helical" evidence="1">
    <location>
        <begin position="44"/>
        <end position="64"/>
    </location>
</feature>
<feature type="transmembrane region" description="Helical" evidence="1">
    <location>
        <begin position="898"/>
        <end position="917"/>
    </location>
</feature>
<feature type="transmembrane region" description="Helical" evidence="1">
    <location>
        <begin position="1032"/>
        <end position="1050"/>
    </location>
</feature>
<accession>A0A409YEE9</accession>
<keyword evidence="1" id="KW-0812">Transmembrane</keyword>
<feature type="transmembrane region" description="Helical" evidence="1">
    <location>
        <begin position="145"/>
        <end position="172"/>
    </location>
</feature>
<evidence type="ECO:0000259" key="2">
    <source>
        <dbReference type="Pfam" id="PF20151"/>
    </source>
</evidence>
<dbReference type="Proteomes" id="UP000284842">
    <property type="component" value="Unassembled WGS sequence"/>
</dbReference>
<dbReference type="InParanoid" id="A0A409YEE9"/>
<dbReference type="AlphaFoldDB" id="A0A409YEE9"/>
<feature type="transmembrane region" description="Helical" evidence="1">
    <location>
        <begin position="929"/>
        <end position="951"/>
    </location>
</feature>
<comment type="caution">
    <text evidence="3">The sequence shown here is derived from an EMBL/GenBank/DDBJ whole genome shotgun (WGS) entry which is preliminary data.</text>
</comment>
<feature type="transmembrane region" description="Helical" evidence="1">
    <location>
        <begin position="541"/>
        <end position="567"/>
    </location>
</feature>
<evidence type="ECO:0000313" key="4">
    <source>
        <dbReference type="Proteomes" id="UP000284842"/>
    </source>
</evidence>
<feature type="domain" description="DUF6533" evidence="2">
    <location>
        <begin position="445"/>
        <end position="488"/>
    </location>
</feature>
<evidence type="ECO:0000256" key="1">
    <source>
        <dbReference type="SAM" id="Phobius"/>
    </source>
</evidence>
<keyword evidence="4" id="KW-1185">Reference proteome</keyword>
<feature type="transmembrane region" description="Helical" evidence="1">
    <location>
        <begin position="510"/>
        <end position="529"/>
    </location>
</feature>
<feature type="transmembrane region" description="Helical" evidence="1">
    <location>
        <begin position="247"/>
        <end position="265"/>
    </location>
</feature>
<feature type="transmembrane region" description="Helical" evidence="1">
    <location>
        <begin position="644"/>
        <end position="663"/>
    </location>
</feature>